<evidence type="ECO:0000313" key="5">
    <source>
        <dbReference type="EMBL" id="MDV2620801.1"/>
    </source>
</evidence>
<organism evidence="6 7">
    <name type="scientific">Pediococcus acidilactici</name>
    <dbReference type="NCBI Taxonomy" id="1254"/>
    <lineage>
        <taxon>Bacteria</taxon>
        <taxon>Bacillati</taxon>
        <taxon>Bacillota</taxon>
        <taxon>Bacilli</taxon>
        <taxon>Lactobacillales</taxon>
        <taxon>Lactobacillaceae</taxon>
        <taxon>Pediococcus</taxon>
        <taxon>Pediococcus acidilactici group</taxon>
    </lineage>
</organism>
<dbReference type="Pfam" id="PF01047">
    <property type="entry name" value="MarR"/>
    <property type="match status" value="1"/>
</dbReference>
<dbReference type="InterPro" id="IPR036390">
    <property type="entry name" value="WH_DNA-bd_sf"/>
</dbReference>
<evidence type="ECO:0000313" key="7">
    <source>
        <dbReference type="Proteomes" id="UP001280415"/>
    </source>
</evidence>
<evidence type="ECO:0000259" key="4">
    <source>
        <dbReference type="PROSITE" id="PS50995"/>
    </source>
</evidence>
<dbReference type="InterPro" id="IPR023187">
    <property type="entry name" value="Tscrpt_reg_MarR-type_CS"/>
</dbReference>
<evidence type="ECO:0000256" key="3">
    <source>
        <dbReference type="ARBA" id="ARBA00023163"/>
    </source>
</evidence>
<dbReference type="InterPro" id="IPR036388">
    <property type="entry name" value="WH-like_DNA-bd_sf"/>
</dbReference>
<dbReference type="PROSITE" id="PS50995">
    <property type="entry name" value="HTH_MARR_2"/>
    <property type="match status" value="1"/>
</dbReference>
<dbReference type="PANTHER" id="PTHR42756:SF2">
    <property type="entry name" value="MARR FAMILY REGULATORY PROTEIN"/>
    <property type="match status" value="1"/>
</dbReference>
<dbReference type="AlphaFoldDB" id="A0AAP3U0T4"/>
<dbReference type="Proteomes" id="UP001280415">
    <property type="component" value="Unassembled WGS sequence"/>
</dbReference>
<feature type="domain" description="HTH marR-type" evidence="4">
    <location>
        <begin position="1"/>
        <end position="133"/>
    </location>
</feature>
<reference evidence="6" key="1">
    <citation type="journal article" date="2023" name="PeerJ">
        <title>Selection and evaluation of lactic acid bacteria from chicken feces in Thailand as potential probiotics.</title>
        <authorList>
            <person name="Khurajog B."/>
            <person name="Disastra Y."/>
            <person name="Lawwyne L.D."/>
            <person name="Sirichokchatchawan W."/>
            <person name="Niyomtham W."/>
            <person name="Yindee J."/>
            <person name="Hampson D.J."/>
            <person name="Prapasarakul N."/>
        </authorList>
    </citation>
    <scope>NUCLEOTIDE SEQUENCE</scope>
    <source>
        <strain evidence="6">BF14</strain>
        <strain evidence="5">BF9</strain>
    </source>
</reference>
<dbReference type="PANTHER" id="PTHR42756">
    <property type="entry name" value="TRANSCRIPTIONAL REGULATOR, MARR"/>
    <property type="match status" value="1"/>
</dbReference>
<dbReference type="InterPro" id="IPR000835">
    <property type="entry name" value="HTH_MarR-typ"/>
</dbReference>
<keyword evidence="1" id="KW-0805">Transcription regulation</keyword>
<evidence type="ECO:0000256" key="1">
    <source>
        <dbReference type="ARBA" id="ARBA00023015"/>
    </source>
</evidence>
<dbReference type="Gene3D" id="1.10.10.10">
    <property type="entry name" value="Winged helix-like DNA-binding domain superfamily/Winged helix DNA-binding domain"/>
    <property type="match status" value="1"/>
</dbReference>
<dbReference type="EMBL" id="JAWJAX010000001">
    <property type="protein sequence ID" value="MDV2910384.1"/>
    <property type="molecule type" value="Genomic_DNA"/>
</dbReference>
<name>A0AAP3U0T4_PEDAC</name>
<gene>
    <name evidence="5" type="ORF">R0G89_03525</name>
    <name evidence="6" type="ORF">R0H03_00675</name>
</gene>
<dbReference type="RefSeq" id="WP_002829576.1">
    <property type="nucleotide sequence ID" value="NZ_BJMF01000001.1"/>
</dbReference>
<dbReference type="PROSITE" id="PS01117">
    <property type="entry name" value="HTH_MARR_1"/>
    <property type="match status" value="1"/>
</dbReference>
<dbReference type="SMART" id="SM00347">
    <property type="entry name" value="HTH_MARR"/>
    <property type="match status" value="1"/>
</dbReference>
<keyword evidence="3" id="KW-0804">Transcription</keyword>
<dbReference type="SUPFAM" id="SSF46785">
    <property type="entry name" value="Winged helix' DNA-binding domain"/>
    <property type="match status" value="1"/>
</dbReference>
<proteinExistence type="predicted"/>
<keyword evidence="2" id="KW-0238">DNA-binding</keyword>
<comment type="caution">
    <text evidence="6">The sequence shown here is derived from an EMBL/GenBank/DDBJ whole genome shotgun (WGS) entry which is preliminary data.</text>
</comment>
<reference evidence="6" key="2">
    <citation type="submission" date="2023-10" db="EMBL/GenBank/DDBJ databases">
        <authorList>
            <person name="Khurajog B."/>
        </authorList>
    </citation>
    <scope>NUCLEOTIDE SEQUENCE</scope>
    <source>
        <strain evidence="6">BF14</strain>
        <strain evidence="5">BF9</strain>
    </source>
</reference>
<dbReference type="PRINTS" id="PR00598">
    <property type="entry name" value="HTHMARR"/>
</dbReference>
<dbReference type="GeneID" id="57366689"/>
<sequence>MEDILRVIGSIARELDSIANVEFKEINLTKGQFLYLARVCENPGIIQGELAELLRVDRTTAARALRKLEDQGLISRQFTADNQKIKRLYPTEKGRSVYPIIKRENEYSNATALQGLSEEEVKQVRNLLLRVEKNVNADWHYVKNGNHRDY</sequence>
<dbReference type="GO" id="GO:0003700">
    <property type="term" value="F:DNA-binding transcription factor activity"/>
    <property type="evidence" value="ECO:0007669"/>
    <property type="project" value="InterPro"/>
</dbReference>
<accession>A0AAP3U0T4</accession>
<protein>
    <submittedName>
        <fullName evidence="6">MarR family transcriptional regulator</fullName>
    </submittedName>
</protein>
<dbReference type="GO" id="GO:0003677">
    <property type="term" value="F:DNA binding"/>
    <property type="evidence" value="ECO:0007669"/>
    <property type="project" value="UniProtKB-KW"/>
</dbReference>
<evidence type="ECO:0000256" key="2">
    <source>
        <dbReference type="ARBA" id="ARBA00023125"/>
    </source>
</evidence>
<dbReference type="EMBL" id="JAWJAV010000002">
    <property type="protein sequence ID" value="MDV2620801.1"/>
    <property type="molecule type" value="Genomic_DNA"/>
</dbReference>
<dbReference type="KEGG" id="paci:A4V11_05870"/>
<evidence type="ECO:0000313" key="6">
    <source>
        <dbReference type="EMBL" id="MDV2910384.1"/>
    </source>
</evidence>
<dbReference type="Proteomes" id="UP001280897">
    <property type="component" value="Unassembled WGS sequence"/>
</dbReference>